<name>A0A9D5K9G8_UNCW3</name>
<dbReference type="Proteomes" id="UP000630660">
    <property type="component" value="Unassembled WGS sequence"/>
</dbReference>
<proteinExistence type="predicted"/>
<sequence>MISDLTDKLPLMQINRIEAGLIEDAIMEFNLIGSVWFPKEVTKGQSIEKIVSASADSL</sequence>
<protein>
    <submittedName>
        <fullName evidence="1">Uncharacterized protein</fullName>
    </submittedName>
</protein>
<reference evidence="1" key="1">
    <citation type="submission" date="2019-11" db="EMBL/GenBank/DDBJ databases">
        <title>Microbial mats filling the niche in hypersaline microbial mats.</title>
        <authorList>
            <person name="Wong H.L."/>
            <person name="Macleod F.I."/>
            <person name="White R.A. III"/>
            <person name="Burns B.P."/>
        </authorList>
    </citation>
    <scope>NUCLEOTIDE SEQUENCE</scope>
    <source>
        <strain evidence="1">Bin_327</strain>
    </source>
</reference>
<dbReference type="AlphaFoldDB" id="A0A9D5K9G8"/>
<organism evidence="1 2">
    <name type="scientific">candidate division WOR-3 bacterium</name>
    <dbReference type="NCBI Taxonomy" id="2052148"/>
    <lineage>
        <taxon>Bacteria</taxon>
        <taxon>Bacteria division WOR-3</taxon>
    </lineage>
</organism>
<accession>A0A9D5K9G8</accession>
<dbReference type="EMBL" id="WJKJ01000222">
    <property type="protein sequence ID" value="MBD3364867.1"/>
    <property type="molecule type" value="Genomic_DNA"/>
</dbReference>
<evidence type="ECO:0000313" key="2">
    <source>
        <dbReference type="Proteomes" id="UP000630660"/>
    </source>
</evidence>
<evidence type="ECO:0000313" key="1">
    <source>
        <dbReference type="EMBL" id="MBD3364867.1"/>
    </source>
</evidence>
<gene>
    <name evidence="1" type="ORF">GF359_06595</name>
</gene>
<comment type="caution">
    <text evidence="1">The sequence shown here is derived from an EMBL/GenBank/DDBJ whole genome shotgun (WGS) entry which is preliminary data.</text>
</comment>